<evidence type="ECO:0000256" key="2">
    <source>
        <dbReference type="ARBA" id="ARBA00022448"/>
    </source>
</evidence>
<evidence type="ECO:0000256" key="4">
    <source>
        <dbReference type="ARBA" id="ARBA00022989"/>
    </source>
</evidence>
<feature type="transmembrane region" description="Helical" evidence="7">
    <location>
        <begin position="279"/>
        <end position="296"/>
    </location>
</feature>
<proteinExistence type="predicted"/>
<evidence type="ECO:0000313" key="9">
    <source>
        <dbReference type="EMBL" id="MDO6423881.1"/>
    </source>
</evidence>
<feature type="domain" description="Major facilitator superfamily (MFS) profile" evidence="8">
    <location>
        <begin position="7"/>
        <end position="391"/>
    </location>
</feature>
<keyword evidence="4 7" id="KW-1133">Transmembrane helix</keyword>
<gene>
    <name evidence="9" type="ORF">Q4521_15465</name>
</gene>
<comment type="caution">
    <text evidence="9">The sequence shown here is derived from an EMBL/GenBank/DDBJ whole genome shotgun (WGS) entry which is preliminary data.</text>
</comment>
<feature type="transmembrane region" description="Helical" evidence="7">
    <location>
        <begin position="40"/>
        <end position="61"/>
    </location>
</feature>
<evidence type="ECO:0000256" key="7">
    <source>
        <dbReference type="SAM" id="Phobius"/>
    </source>
</evidence>
<reference evidence="9" key="1">
    <citation type="submission" date="2023-07" db="EMBL/GenBank/DDBJ databases">
        <title>Genome content predicts the carbon catabolic preferences of heterotrophic bacteria.</title>
        <authorList>
            <person name="Gralka M."/>
        </authorList>
    </citation>
    <scope>NUCLEOTIDE SEQUENCE</scope>
    <source>
        <strain evidence="9">I3M17_2</strain>
    </source>
</reference>
<evidence type="ECO:0000313" key="10">
    <source>
        <dbReference type="Proteomes" id="UP001169760"/>
    </source>
</evidence>
<name>A0AAW7XBC2_9GAMM</name>
<evidence type="ECO:0000256" key="6">
    <source>
        <dbReference type="SAM" id="MobiDB-lite"/>
    </source>
</evidence>
<dbReference type="InterPro" id="IPR020846">
    <property type="entry name" value="MFS_dom"/>
</dbReference>
<dbReference type="SUPFAM" id="SSF103473">
    <property type="entry name" value="MFS general substrate transporter"/>
    <property type="match status" value="1"/>
</dbReference>
<dbReference type="EMBL" id="JAUOPB010000011">
    <property type="protein sequence ID" value="MDO6423881.1"/>
    <property type="molecule type" value="Genomic_DNA"/>
</dbReference>
<dbReference type="PROSITE" id="PS50850">
    <property type="entry name" value="MFS"/>
    <property type="match status" value="1"/>
</dbReference>
<feature type="transmembrane region" description="Helical" evidence="7">
    <location>
        <begin position="131"/>
        <end position="153"/>
    </location>
</feature>
<feature type="transmembrane region" description="Helical" evidence="7">
    <location>
        <begin position="247"/>
        <end position="267"/>
    </location>
</feature>
<evidence type="ECO:0000256" key="3">
    <source>
        <dbReference type="ARBA" id="ARBA00022692"/>
    </source>
</evidence>
<feature type="transmembrane region" description="Helical" evidence="7">
    <location>
        <begin position="368"/>
        <end position="384"/>
    </location>
</feature>
<feature type="transmembrane region" description="Helical" evidence="7">
    <location>
        <begin position="159"/>
        <end position="179"/>
    </location>
</feature>
<evidence type="ECO:0000256" key="5">
    <source>
        <dbReference type="ARBA" id="ARBA00023136"/>
    </source>
</evidence>
<accession>A0AAW7XBC2</accession>
<protein>
    <submittedName>
        <fullName evidence="9">MFS transporter</fullName>
    </submittedName>
</protein>
<keyword evidence="5 7" id="KW-0472">Membrane</keyword>
<dbReference type="Proteomes" id="UP001169760">
    <property type="component" value="Unassembled WGS sequence"/>
</dbReference>
<comment type="subcellular location">
    <subcellularLocation>
        <location evidence="1">Membrane</location>
        <topology evidence="1">Multi-pass membrane protein</topology>
    </subcellularLocation>
</comment>
<feature type="transmembrane region" description="Helical" evidence="7">
    <location>
        <begin position="12"/>
        <end position="34"/>
    </location>
</feature>
<dbReference type="GO" id="GO:0016020">
    <property type="term" value="C:membrane"/>
    <property type="evidence" value="ECO:0007669"/>
    <property type="project" value="UniProtKB-SubCell"/>
</dbReference>
<evidence type="ECO:0000256" key="1">
    <source>
        <dbReference type="ARBA" id="ARBA00004141"/>
    </source>
</evidence>
<dbReference type="InterPro" id="IPR001958">
    <property type="entry name" value="Tet-R_TetA/multi-R_MdtG-like"/>
</dbReference>
<feature type="transmembrane region" description="Helical" evidence="7">
    <location>
        <begin position="207"/>
        <end position="227"/>
    </location>
</feature>
<organism evidence="9 10">
    <name type="scientific">Saccharophagus degradans</name>
    <dbReference type="NCBI Taxonomy" id="86304"/>
    <lineage>
        <taxon>Bacteria</taxon>
        <taxon>Pseudomonadati</taxon>
        <taxon>Pseudomonadota</taxon>
        <taxon>Gammaproteobacteria</taxon>
        <taxon>Cellvibrionales</taxon>
        <taxon>Cellvibrionaceae</taxon>
        <taxon>Saccharophagus</taxon>
    </lineage>
</organism>
<sequence length="413" mass="44210">MESSRTALRIIFFILLLDIMGVSLLWPVAAFIVQQYSNDAIMLTVLTALYSAAQFFAAPFMGRLGDSFGRRPVLIISLLGSCVGYIMFGVGGALWVLLISRLLDGFTAGNQSVAAAYIADVSTPETRVKNFTLFGIAWGVALVAGPALGAVFGEISLAAPAYLAAALCLLAALLSYFYLPESLARENRNTTPIKLADINPFTTIIKVLSNPVLGSVFVVLILFNFVFNGFSSTESLYLVQKFSVTPLQLGGLLTFAGLSLVAIQKILPPLIKRFGHQRFAVFSLIALAILLAITSITPQFNILFGVVSLRTMAAGFLFPTLGALMSSMVAPKDQGALMGVNTALHSATYVFGPIWAGLVYDHIHVDSPYWLGAAILLLTALYLSRVRLSPANQPLDKPNNDASSTSNLTPASD</sequence>
<dbReference type="PRINTS" id="PR01035">
    <property type="entry name" value="TCRTETA"/>
</dbReference>
<dbReference type="PANTHER" id="PTHR23504:SF15">
    <property type="entry name" value="MAJOR FACILITATOR SUPERFAMILY (MFS) PROFILE DOMAIN-CONTAINING PROTEIN"/>
    <property type="match status" value="1"/>
</dbReference>
<dbReference type="RefSeq" id="WP_303493417.1">
    <property type="nucleotide sequence ID" value="NZ_JAUOPB010000011.1"/>
</dbReference>
<feature type="region of interest" description="Disordered" evidence="6">
    <location>
        <begin position="393"/>
        <end position="413"/>
    </location>
</feature>
<feature type="transmembrane region" description="Helical" evidence="7">
    <location>
        <begin position="302"/>
        <end position="324"/>
    </location>
</feature>
<keyword evidence="3 7" id="KW-0812">Transmembrane</keyword>
<keyword evidence="2" id="KW-0813">Transport</keyword>
<dbReference type="PANTHER" id="PTHR23504">
    <property type="entry name" value="MAJOR FACILITATOR SUPERFAMILY DOMAIN-CONTAINING PROTEIN 10"/>
    <property type="match status" value="1"/>
</dbReference>
<dbReference type="GO" id="GO:0022857">
    <property type="term" value="F:transmembrane transporter activity"/>
    <property type="evidence" value="ECO:0007669"/>
    <property type="project" value="InterPro"/>
</dbReference>
<dbReference type="AlphaFoldDB" id="A0AAW7XBC2"/>
<evidence type="ECO:0000259" key="8">
    <source>
        <dbReference type="PROSITE" id="PS50850"/>
    </source>
</evidence>
<feature type="compositionally biased region" description="Polar residues" evidence="6">
    <location>
        <begin position="400"/>
        <end position="413"/>
    </location>
</feature>
<dbReference type="Gene3D" id="1.20.1250.20">
    <property type="entry name" value="MFS general substrate transporter like domains"/>
    <property type="match status" value="1"/>
</dbReference>
<dbReference type="InterPro" id="IPR036259">
    <property type="entry name" value="MFS_trans_sf"/>
</dbReference>
<dbReference type="InterPro" id="IPR011701">
    <property type="entry name" value="MFS"/>
</dbReference>
<dbReference type="Pfam" id="PF07690">
    <property type="entry name" value="MFS_1"/>
    <property type="match status" value="1"/>
</dbReference>
<feature type="transmembrane region" description="Helical" evidence="7">
    <location>
        <begin position="336"/>
        <end position="356"/>
    </location>
</feature>
<feature type="transmembrane region" description="Helical" evidence="7">
    <location>
        <begin position="73"/>
        <end position="96"/>
    </location>
</feature>